<dbReference type="AlphaFoldDB" id="A0A8S1PEL7"/>
<organism evidence="2 3">
    <name type="scientific">Paramecium primaurelia</name>
    <dbReference type="NCBI Taxonomy" id="5886"/>
    <lineage>
        <taxon>Eukaryota</taxon>
        <taxon>Sar</taxon>
        <taxon>Alveolata</taxon>
        <taxon>Ciliophora</taxon>
        <taxon>Intramacronucleata</taxon>
        <taxon>Oligohymenophorea</taxon>
        <taxon>Peniculida</taxon>
        <taxon>Parameciidae</taxon>
        <taxon>Paramecium</taxon>
    </lineage>
</organism>
<evidence type="ECO:0000313" key="3">
    <source>
        <dbReference type="Proteomes" id="UP000688137"/>
    </source>
</evidence>
<evidence type="ECO:0000313" key="2">
    <source>
        <dbReference type="EMBL" id="CAD8101670.1"/>
    </source>
</evidence>
<protein>
    <submittedName>
        <fullName evidence="2">Uncharacterized protein</fullName>
    </submittedName>
</protein>
<feature type="coiled-coil region" evidence="1">
    <location>
        <begin position="114"/>
        <end position="166"/>
    </location>
</feature>
<gene>
    <name evidence="2" type="ORF">PPRIM_AZ9-3.1.T1160074</name>
</gene>
<accession>A0A8S1PEL7</accession>
<dbReference type="Proteomes" id="UP000688137">
    <property type="component" value="Unassembled WGS sequence"/>
</dbReference>
<reference evidence="2" key="1">
    <citation type="submission" date="2021-01" db="EMBL/GenBank/DDBJ databases">
        <authorList>
            <consortium name="Genoscope - CEA"/>
            <person name="William W."/>
        </authorList>
    </citation>
    <scope>NUCLEOTIDE SEQUENCE</scope>
</reference>
<dbReference type="OMA" id="SHQFYKM"/>
<sequence>MNEQKLREMMKIYTVSKQVNKKAEKNFLKFSHQFYKMHKADMTPELLNEINSLRQQIKVEKQNFSKQTSPIISPRLSENPKLIPPNQTSMTDLVNENKQKIDSIILEAAHAQIFKLYIEEIKDLKQQLNKANIMIETQKKQYNIRLETLNNQIIDQKRINDDLKKEVKVLKQILLEKLYNRQTTELSTKTQNESLEKYHSINTSTSNSFITKEKSLDLFKSEIEQALNIYRLDKQNTQSQESKTQKS</sequence>
<comment type="caution">
    <text evidence="2">The sequence shown here is derived from an EMBL/GenBank/DDBJ whole genome shotgun (WGS) entry which is preliminary data.</text>
</comment>
<name>A0A8S1PEL7_PARPR</name>
<evidence type="ECO:0000256" key="1">
    <source>
        <dbReference type="SAM" id="Coils"/>
    </source>
</evidence>
<keyword evidence="3" id="KW-1185">Reference proteome</keyword>
<keyword evidence="1" id="KW-0175">Coiled coil</keyword>
<proteinExistence type="predicted"/>
<dbReference type="EMBL" id="CAJJDM010000119">
    <property type="protein sequence ID" value="CAD8101670.1"/>
    <property type="molecule type" value="Genomic_DNA"/>
</dbReference>